<evidence type="ECO:0000313" key="3">
    <source>
        <dbReference type="Proteomes" id="UP000249464"/>
    </source>
</evidence>
<accession>A0A2X0MQ84</accession>
<organism evidence="2 3">
    <name type="scientific">Microbotryum silenes-dioicae</name>
    <dbReference type="NCBI Taxonomy" id="796604"/>
    <lineage>
        <taxon>Eukaryota</taxon>
        <taxon>Fungi</taxon>
        <taxon>Dikarya</taxon>
        <taxon>Basidiomycota</taxon>
        <taxon>Pucciniomycotina</taxon>
        <taxon>Microbotryomycetes</taxon>
        <taxon>Microbotryales</taxon>
        <taxon>Microbotryaceae</taxon>
        <taxon>Microbotryum</taxon>
    </lineage>
</organism>
<feature type="domain" description="Reverse transcriptase Ty1/copia-type" evidence="1">
    <location>
        <begin position="71"/>
        <end position="220"/>
    </location>
</feature>
<evidence type="ECO:0000259" key="1">
    <source>
        <dbReference type="Pfam" id="PF07727"/>
    </source>
</evidence>
<proteinExistence type="predicted"/>
<dbReference type="STRING" id="796604.A0A2X0MQ84"/>
<evidence type="ECO:0000313" key="2">
    <source>
        <dbReference type="EMBL" id="SGZ31540.1"/>
    </source>
</evidence>
<sequence length="245" mass="27649">MAATAVTKFGADKAHAVEIINFEWAFTARPNPDAPTYWEAMSSEKQGMWLLVIETKKAVLAAKGTFSPPLFHLPRGTPIIRSKWVLTIKRNSEGCIEKYKACLVACGNMQKAGRDYKEMFLPTGRAASHRLLLGLAVENEWETHQFDVSSAYLNGEMGDIVVHMRLPDKSVVCLHKTLYGLCQAGREWYKVFAGWIKSVGFVRTESNHAVFVKTEGARKLFERHEITLEPHWRPKLTGASYMDCN</sequence>
<gene>
    <name evidence="2" type="primary">BQ5605_C045g12199</name>
    <name evidence="2" type="ORF">BQ5605_C045G12199</name>
</gene>
<dbReference type="Pfam" id="PF07727">
    <property type="entry name" value="RVT_2"/>
    <property type="match status" value="1"/>
</dbReference>
<keyword evidence="3" id="KW-1185">Reference proteome</keyword>
<name>A0A2X0MQ84_9BASI</name>
<dbReference type="AlphaFoldDB" id="A0A2X0MQ84"/>
<protein>
    <submittedName>
        <fullName evidence="2">BQ5605_C045g12199 protein</fullName>
    </submittedName>
</protein>
<dbReference type="Proteomes" id="UP000249464">
    <property type="component" value="Unassembled WGS sequence"/>
</dbReference>
<dbReference type="InterPro" id="IPR013103">
    <property type="entry name" value="RVT_2"/>
</dbReference>
<reference evidence="2 3" key="1">
    <citation type="submission" date="2016-11" db="EMBL/GenBank/DDBJ databases">
        <authorList>
            <person name="Jaros S."/>
            <person name="Januszkiewicz K."/>
            <person name="Wedrychowicz H."/>
        </authorList>
    </citation>
    <scope>NUCLEOTIDE SEQUENCE [LARGE SCALE GENOMIC DNA]</scope>
</reference>
<dbReference type="EMBL" id="FQNC01000115">
    <property type="protein sequence ID" value="SGZ31540.1"/>
    <property type="molecule type" value="Genomic_DNA"/>
</dbReference>